<reference evidence="3 4" key="1">
    <citation type="submission" date="2020-08" db="EMBL/GenBank/DDBJ databases">
        <title>Genomic Encyclopedia of Type Strains, Phase III (KMG-III): the genomes of soil and plant-associated and newly described type strains.</title>
        <authorList>
            <person name="Whitman W."/>
        </authorList>
    </citation>
    <scope>NUCLEOTIDE SEQUENCE [LARGE SCALE GENOMIC DNA]</scope>
    <source>
        <strain evidence="3 4">CECT 8577</strain>
    </source>
</reference>
<dbReference type="EMBL" id="JACHWU010000001">
    <property type="protein sequence ID" value="MBB3049762.1"/>
    <property type="molecule type" value="Genomic_DNA"/>
</dbReference>
<protein>
    <submittedName>
        <fullName evidence="3">UPF0716 protein FxsA</fullName>
    </submittedName>
</protein>
<proteinExistence type="predicted"/>
<feature type="transmembrane region" description="Helical" evidence="2">
    <location>
        <begin position="72"/>
        <end position="97"/>
    </location>
</feature>
<accession>A0A839RX89</accession>
<evidence type="ECO:0000313" key="4">
    <source>
        <dbReference type="Proteomes" id="UP000550714"/>
    </source>
</evidence>
<evidence type="ECO:0000313" key="3">
    <source>
        <dbReference type="EMBL" id="MBB3049762.1"/>
    </source>
</evidence>
<evidence type="ECO:0000256" key="1">
    <source>
        <dbReference type="SAM" id="MobiDB-lite"/>
    </source>
</evidence>
<dbReference type="PANTHER" id="PTHR35335">
    <property type="entry name" value="UPF0716 PROTEIN FXSA"/>
    <property type="match status" value="1"/>
</dbReference>
<dbReference type="AlphaFoldDB" id="A0A839RX89"/>
<keyword evidence="2" id="KW-1133">Transmembrane helix</keyword>
<comment type="caution">
    <text evidence="3">The sequence shown here is derived from an EMBL/GenBank/DDBJ whole genome shotgun (WGS) entry which is preliminary data.</text>
</comment>
<keyword evidence="2" id="KW-0472">Membrane</keyword>
<keyword evidence="2" id="KW-0812">Transmembrane</keyword>
<evidence type="ECO:0000256" key="2">
    <source>
        <dbReference type="SAM" id="Phobius"/>
    </source>
</evidence>
<dbReference type="Proteomes" id="UP000550714">
    <property type="component" value="Unassembled WGS sequence"/>
</dbReference>
<dbReference type="InterPro" id="IPR007313">
    <property type="entry name" value="FxsA"/>
</dbReference>
<sequence>MAVLLLLYVIAEVAAVWTVASLIGFLPTIGLLIAGAFVGSWLARREGGKAMRAFSATARSGKSPHEEITDGMLVGVGGMLILLPGFVSDVIGLLFLIPPTRKVVRRGWLRRAEKRAPVGGAAHGGGPFGPGMRSRVIVVDSEVVSDGPDADGKSGERGRSGDDDRDDGPPRIIEG</sequence>
<dbReference type="GO" id="GO:0016020">
    <property type="term" value="C:membrane"/>
    <property type="evidence" value="ECO:0007669"/>
    <property type="project" value="InterPro"/>
</dbReference>
<dbReference type="RefSeq" id="WP_183647789.1">
    <property type="nucleotide sequence ID" value="NZ_JACHWU010000001.1"/>
</dbReference>
<dbReference type="Pfam" id="PF04186">
    <property type="entry name" value="FxsA"/>
    <property type="match status" value="1"/>
</dbReference>
<gene>
    <name evidence="3" type="ORF">FHS23_000757</name>
</gene>
<organism evidence="3 4">
    <name type="scientific">Prauserella isguenensis</name>
    <dbReference type="NCBI Taxonomy" id="1470180"/>
    <lineage>
        <taxon>Bacteria</taxon>
        <taxon>Bacillati</taxon>
        <taxon>Actinomycetota</taxon>
        <taxon>Actinomycetes</taxon>
        <taxon>Pseudonocardiales</taxon>
        <taxon>Pseudonocardiaceae</taxon>
        <taxon>Prauserella</taxon>
    </lineage>
</organism>
<dbReference type="PANTHER" id="PTHR35335:SF1">
    <property type="entry name" value="UPF0716 PROTEIN FXSA"/>
    <property type="match status" value="1"/>
</dbReference>
<dbReference type="NCBIfam" id="NF008528">
    <property type="entry name" value="PRK11463.1-2"/>
    <property type="match status" value="1"/>
</dbReference>
<feature type="compositionally biased region" description="Basic and acidic residues" evidence="1">
    <location>
        <begin position="150"/>
        <end position="175"/>
    </location>
</feature>
<name>A0A839RX89_9PSEU</name>
<keyword evidence="4" id="KW-1185">Reference proteome</keyword>
<feature type="region of interest" description="Disordered" evidence="1">
    <location>
        <begin position="140"/>
        <end position="175"/>
    </location>
</feature>